<evidence type="ECO:0000256" key="1">
    <source>
        <dbReference type="ARBA" id="ARBA00005953"/>
    </source>
</evidence>
<dbReference type="RefSeq" id="WP_093883784.1">
    <property type="nucleotide sequence ID" value="NZ_FOBS01000016.1"/>
</dbReference>
<keyword evidence="2 3" id="KW-0378">Hydrolase</keyword>
<comment type="similarity">
    <text evidence="1">Belongs to the 4-hydroxybenzoyl-CoA thioesterase family.</text>
</comment>
<dbReference type="Proteomes" id="UP000198744">
    <property type="component" value="Unassembled WGS sequence"/>
</dbReference>
<organism evidence="3 4">
    <name type="scientific">Syntrophus gentianae</name>
    <dbReference type="NCBI Taxonomy" id="43775"/>
    <lineage>
        <taxon>Bacteria</taxon>
        <taxon>Pseudomonadati</taxon>
        <taxon>Thermodesulfobacteriota</taxon>
        <taxon>Syntrophia</taxon>
        <taxon>Syntrophales</taxon>
        <taxon>Syntrophaceae</taxon>
        <taxon>Syntrophus</taxon>
    </lineage>
</organism>
<dbReference type="OrthoDB" id="9808429at2"/>
<dbReference type="InterPro" id="IPR050563">
    <property type="entry name" value="4-hydroxybenzoyl-CoA_TE"/>
</dbReference>
<dbReference type="GO" id="GO:0047617">
    <property type="term" value="F:fatty acyl-CoA hydrolase activity"/>
    <property type="evidence" value="ECO:0007669"/>
    <property type="project" value="TreeGrafter"/>
</dbReference>
<keyword evidence="4" id="KW-1185">Reference proteome</keyword>
<proteinExistence type="inferred from homology"/>
<dbReference type="EMBL" id="FOBS01000016">
    <property type="protein sequence ID" value="SEM45076.1"/>
    <property type="molecule type" value="Genomic_DNA"/>
</dbReference>
<dbReference type="NCBIfam" id="TIGR00051">
    <property type="entry name" value="YbgC/FadM family acyl-CoA thioesterase"/>
    <property type="match status" value="1"/>
</dbReference>
<dbReference type="PANTHER" id="PTHR31793">
    <property type="entry name" value="4-HYDROXYBENZOYL-COA THIOESTERASE FAMILY MEMBER"/>
    <property type="match status" value="1"/>
</dbReference>
<dbReference type="Pfam" id="PF13279">
    <property type="entry name" value="4HBT_2"/>
    <property type="match status" value="1"/>
</dbReference>
<dbReference type="InterPro" id="IPR029069">
    <property type="entry name" value="HotDog_dom_sf"/>
</dbReference>
<reference evidence="3 4" key="1">
    <citation type="submission" date="2016-10" db="EMBL/GenBank/DDBJ databases">
        <authorList>
            <person name="de Groot N.N."/>
        </authorList>
    </citation>
    <scope>NUCLEOTIDE SEQUENCE [LARGE SCALE GENOMIC DNA]</scope>
    <source>
        <strain evidence="3 4">DSM 8423</strain>
    </source>
</reference>
<dbReference type="AlphaFoldDB" id="A0A1H7YFP9"/>
<name>A0A1H7YFP9_9BACT</name>
<dbReference type="Gene3D" id="3.10.129.10">
    <property type="entry name" value="Hotdog Thioesterase"/>
    <property type="match status" value="1"/>
</dbReference>
<evidence type="ECO:0000313" key="4">
    <source>
        <dbReference type="Proteomes" id="UP000198744"/>
    </source>
</evidence>
<dbReference type="CDD" id="cd00586">
    <property type="entry name" value="4HBT"/>
    <property type="match status" value="1"/>
</dbReference>
<evidence type="ECO:0000313" key="3">
    <source>
        <dbReference type="EMBL" id="SEM45076.1"/>
    </source>
</evidence>
<accession>A0A1H7YFP9</accession>
<dbReference type="STRING" id="43775.SAMN04489760_11632"/>
<sequence length="164" mass="18998">MRPSPFHGEPFQGKHPDGTAIYVRDVSTGLVWHRCSYRTLYADTDRSQVVYHANYLRYFEFGRGSLMRDAAYPYREIEAGGHVYPVIEMGAVFYSPLFYDDTMWIHTRPAALERVKLQFDYLITRSETEEVICTGFTRHCALNGCGIPVKIDSKTVQLWNSFPR</sequence>
<evidence type="ECO:0000256" key="2">
    <source>
        <dbReference type="ARBA" id="ARBA00022801"/>
    </source>
</evidence>
<gene>
    <name evidence="3" type="ORF">SAMN04489760_11632</name>
</gene>
<dbReference type="SUPFAM" id="SSF54637">
    <property type="entry name" value="Thioesterase/thiol ester dehydrase-isomerase"/>
    <property type="match status" value="1"/>
</dbReference>
<dbReference type="PANTHER" id="PTHR31793:SF27">
    <property type="entry name" value="NOVEL THIOESTERASE SUPERFAMILY DOMAIN AND SAPOSIN A-TYPE DOMAIN CONTAINING PROTEIN (0610012H03RIK)"/>
    <property type="match status" value="1"/>
</dbReference>
<dbReference type="InterPro" id="IPR006684">
    <property type="entry name" value="YbgC/YbaW"/>
</dbReference>
<protein>
    <submittedName>
        <fullName evidence="3">Acyl-CoA thioester hydrolase</fullName>
    </submittedName>
</protein>